<evidence type="ECO:0000313" key="7">
    <source>
        <dbReference type="Proteomes" id="UP000294881"/>
    </source>
</evidence>
<proteinExistence type="predicted"/>
<dbReference type="PANTHER" id="PTHR11019:SF199">
    <property type="entry name" value="HTH-TYPE TRANSCRIPTIONAL REGULATOR NIMR"/>
    <property type="match status" value="1"/>
</dbReference>
<evidence type="ECO:0000259" key="5">
    <source>
        <dbReference type="PROSITE" id="PS01124"/>
    </source>
</evidence>
<dbReference type="Gene3D" id="1.10.10.60">
    <property type="entry name" value="Homeodomain-like"/>
    <property type="match status" value="1"/>
</dbReference>
<dbReference type="SUPFAM" id="SSF46689">
    <property type="entry name" value="Homeodomain-like"/>
    <property type="match status" value="1"/>
</dbReference>
<dbReference type="InterPro" id="IPR003313">
    <property type="entry name" value="AraC-bd"/>
</dbReference>
<evidence type="ECO:0000256" key="3">
    <source>
        <dbReference type="ARBA" id="ARBA00023125"/>
    </source>
</evidence>
<dbReference type="RefSeq" id="WP_132008132.1">
    <property type="nucleotide sequence ID" value="NZ_JBHUNN010000002.1"/>
</dbReference>
<dbReference type="Proteomes" id="UP000294881">
    <property type="component" value="Unassembled WGS sequence"/>
</dbReference>
<dbReference type="GO" id="GO:0043565">
    <property type="term" value="F:sequence-specific DNA binding"/>
    <property type="evidence" value="ECO:0007669"/>
    <property type="project" value="InterPro"/>
</dbReference>
<dbReference type="SMART" id="SM00342">
    <property type="entry name" value="HTH_ARAC"/>
    <property type="match status" value="1"/>
</dbReference>
<dbReference type="EMBL" id="SLWL01000010">
    <property type="protein sequence ID" value="TCO12053.1"/>
    <property type="molecule type" value="Genomic_DNA"/>
</dbReference>
<accession>A0A4R2GQK1</accession>
<dbReference type="FunFam" id="1.10.10.60:FF:000132">
    <property type="entry name" value="AraC family transcriptional regulator"/>
    <property type="match status" value="1"/>
</dbReference>
<dbReference type="CDD" id="cd06124">
    <property type="entry name" value="cupin_NimR-like_N"/>
    <property type="match status" value="1"/>
</dbReference>
<dbReference type="AlphaFoldDB" id="A0A4R2GQK1"/>
<keyword evidence="7" id="KW-1185">Reference proteome</keyword>
<evidence type="ECO:0000256" key="2">
    <source>
        <dbReference type="ARBA" id="ARBA00023015"/>
    </source>
</evidence>
<keyword evidence="3 6" id="KW-0238">DNA-binding</keyword>
<keyword evidence="1" id="KW-0678">Repressor</keyword>
<evidence type="ECO:0000256" key="1">
    <source>
        <dbReference type="ARBA" id="ARBA00022491"/>
    </source>
</evidence>
<dbReference type="Pfam" id="PF12833">
    <property type="entry name" value="HTH_18"/>
    <property type="match status" value="1"/>
</dbReference>
<keyword evidence="2" id="KW-0805">Transcription regulation</keyword>
<evidence type="ECO:0000256" key="4">
    <source>
        <dbReference type="ARBA" id="ARBA00023163"/>
    </source>
</evidence>
<name>A0A4R2GQK1_9HYPH</name>
<dbReference type="PANTHER" id="PTHR11019">
    <property type="entry name" value="HTH-TYPE TRANSCRIPTIONAL REGULATOR NIMR"/>
    <property type="match status" value="1"/>
</dbReference>
<organism evidence="6 7">
    <name type="scientific">Camelimonas lactis</name>
    <dbReference type="NCBI Taxonomy" id="659006"/>
    <lineage>
        <taxon>Bacteria</taxon>
        <taxon>Pseudomonadati</taxon>
        <taxon>Pseudomonadota</taxon>
        <taxon>Alphaproteobacteria</taxon>
        <taxon>Hyphomicrobiales</taxon>
        <taxon>Chelatococcaceae</taxon>
        <taxon>Camelimonas</taxon>
    </lineage>
</organism>
<dbReference type="GO" id="GO:0003700">
    <property type="term" value="F:DNA-binding transcription factor activity"/>
    <property type="evidence" value="ECO:0007669"/>
    <property type="project" value="InterPro"/>
</dbReference>
<keyword evidence="4" id="KW-0804">Transcription</keyword>
<evidence type="ECO:0000313" key="6">
    <source>
        <dbReference type="EMBL" id="TCO12053.1"/>
    </source>
</evidence>
<dbReference type="SUPFAM" id="SSF51182">
    <property type="entry name" value="RmlC-like cupins"/>
    <property type="match status" value="1"/>
</dbReference>
<gene>
    <name evidence="6" type="ORF">EV666_11091</name>
</gene>
<dbReference type="InterPro" id="IPR009057">
    <property type="entry name" value="Homeodomain-like_sf"/>
</dbReference>
<sequence length="262" mass="28785">MSWETIAPPPEALPPDPITVRAQTIPPRHYFPEHSHLWHQLVYAIDGVLAVHAEERSFVISPEQAVWLPAGVVHRVGSLQGAEFRSLWIAGRAGADLPAAPVLFGVSPLLRALIVEAAAIAAHADEDGYVGRVARLILDQLRRATPLLTALPWPRSRALGALCEVLHANPADARSPEAWGKMLGMSSRTLARRFETELGMSLRAWRRRLRLFRSIELMGGGLTVTRTAMALGYSSTSAFVHAFRMEMGSSPQSYMSRRGMEA</sequence>
<dbReference type="PROSITE" id="PS01124">
    <property type="entry name" value="HTH_ARAC_FAMILY_2"/>
    <property type="match status" value="1"/>
</dbReference>
<dbReference type="Gene3D" id="2.60.120.10">
    <property type="entry name" value="Jelly Rolls"/>
    <property type="match status" value="1"/>
</dbReference>
<dbReference type="InterPro" id="IPR018060">
    <property type="entry name" value="HTH_AraC"/>
</dbReference>
<dbReference type="PROSITE" id="PS00041">
    <property type="entry name" value="HTH_ARAC_FAMILY_1"/>
    <property type="match status" value="1"/>
</dbReference>
<protein>
    <submittedName>
        <fullName evidence="6">AraC-like DNA-binding protein</fullName>
    </submittedName>
</protein>
<reference evidence="6 7" key="1">
    <citation type="submission" date="2019-03" db="EMBL/GenBank/DDBJ databases">
        <title>Genomic Encyclopedia of Type Strains, Phase IV (KMG-IV): sequencing the most valuable type-strain genomes for metagenomic binning, comparative biology and taxonomic classification.</title>
        <authorList>
            <person name="Goeker M."/>
        </authorList>
    </citation>
    <scope>NUCLEOTIDE SEQUENCE [LARGE SCALE GENOMIC DNA]</scope>
    <source>
        <strain evidence="6 7">DSM 22958</strain>
    </source>
</reference>
<dbReference type="OrthoDB" id="9804543at2"/>
<feature type="domain" description="HTH araC/xylS-type" evidence="5">
    <location>
        <begin position="160"/>
        <end position="257"/>
    </location>
</feature>
<dbReference type="InterPro" id="IPR011051">
    <property type="entry name" value="RmlC_Cupin_sf"/>
</dbReference>
<dbReference type="InterPro" id="IPR014710">
    <property type="entry name" value="RmlC-like_jellyroll"/>
</dbReference>
<dbReference type="Pfam" id="PF02311">
    <property type="entry name" value="AraC_binding"/>
    <property type="match status" value="1"/>
</dbReference>
<dbReference type="InterPro" id="IPR018062">
    <property type="entry name" value="HTH_AraC-typ_CS"/>
</dbReference>
<comment type="caution">
    <text evidence="6">The sequence shown here is derived from an EMBL/GenBank/DDBJ whole genome shotgun (WGS) entry which is preliminary data.</text>
</comment>